<name>A0A3N2Q3G3_SODAK</name>
<accession>A0A3N2Q3G3</accession>
<dbReference type="GeneID" id="39575047"/>
<reference evidence="2 3" key="1">
    <citation type="journal article" date="2018" name="Mol. Ecol.">
        <title>The obligate alkalophilic soda-lake fungus Sodiomyces alkalinus has shifted to a protein diet.</title>
        <authorList>
            <person name="Grum-Grzhimaylo A.A."/>
            <person name="Falkoski D.L."/>
            <person name="van den Heuvel J."/>
            <person name="Valero-Jimenez C.A."/>
            <person name="Min B."/>
            <person name="Choi I.G."/>
            <person name="Lipzen A."/>
            <person name="Daum C.G."/>
            <person name="Aanen D.K."/>
            <person name="Tsang A."/>
            <person name="Henrissat B."/>
            <person name="Bilanenko E.N."/>
            <person name="de Vries R.P."/>
            <person name="van Kan J.A.L."/>
            <person name="Grigoriev I.V."/>
            <person name="Debets A.J.M."/>
        </authorList>
    </citation>
    <scope>NUCLEOTIDE SEQUENCE [LARGE SCALE GENOMIC DNA]</scope>
    <source>
        <strain evidence="2 3">F11</strain>
    </source>
</reference>
<dbReference type="Proteomes" id="UP000272025">
    <property type="component" value="Unassembled WGS sequence"/>
</dbReference>
<evidence type="ECO:0000256" key="1">
    <source>
        <dbReference type="SAM" id="MobiDB-lite"/>
    </source>
</evidence>
<dbReference type="SUPFAM" id="SSF56112">
    <property type="entry name" value="Protein kinase-like (PK-like)"/>
    <property type="match status" value="1"/>
</dbReference>
<dbReference type="InterPro" id="IPR011009">
    <property type="entry name" value="Kinase-like_dom_sf"/>
</dbReference>
<sequence length="512" mass="56937">MIKDKSRRTWSSFSFHPRRRAPGSWRLKPPSRLASRLLALVGFVALFHLVDLHLHFREALRAKYLPTRFTLLSAEDEALLSRPGWVHQDGPSQPTENIDREVLLANRQEWRRLGGGREGEAFVYDGSVIKIYNDGTSPFRNCFPGDATSLPWPAEIPATLLLGGFQGYQEGTDEDEDEASMFRSGFMPVRDYFLASVPASHGGPTSPKWHLVTPFLSSGTLETLASRIRREGEANSQSPSSPSPPPSYREVDRRYRPAFEGLLAALERMHEQRQLCHDDIKPENIFVASDPMQHGERPARWVLADLGNARHPDHAYHRSSALWTADTNQLRDCRANDVVRLVKSYAAFVRAACADRAAFDAAFAEGVGPLSRMYWAVVAKMMDRENGRFEKADGGGVFAARAAAHLSRFYSGSTETDSDYREYGDEEDAARLGTGVEEEGSGRWSQHERGKGSQGLLGQMLRSLTGFEEGALRVEVSRALRVGASERMGTVFGLSPLLGVPVSGCRVVKEEQ</sequence>
<feature type="region of interest" description="Disordered" evidence="1">
    <location>
        <begin position="230"/>
        <end position="251"/>
    </location>
</feature>
<evidence type="ECO:0008006" key="4">
    <source>
        <dbReference type="Google" id="ProtNLM"/>
    </source>
</evidence>
<proteinExistence type="predicted"/>
<keyword evidence="3" id="KW-1185">Reference proteome</keyword>
<protein>
    <recommendedName>
        <fullName evidence="4">Protein kinase domain-containing protein</fullName>
    </recommendedName>
</protein>
<dbReference type="PROSITE" id="PS00108">
    <property type="entry name" value="PROTEIN_KINASE_ST"/>
    <property type="match status" value="1"/>
</dbReference>
<dbReference type="EMBL" id="ML119052">
    <property type="protein sequence ID" value="ROT41165.1"/>
    <property type="molecule type" value="Genomic_DNA"/>
</dbReference>
<dbReference type="RefSeq" id="XP_028468971.1">
    <property type="nucleotide sequence ID" value="XM_028606569.1"/>
</dbReference>
<gene>
    <name evidence="2" type="ORF">SODALDRAFT_113265</name>
</gene>
<dbReference type="OrthoDB" id="5337378at2759"/>
<dbReference type="AlphaFoldDB" id="A0A3N2Q3G3"/>
<feature type="region of interest" description="Disordered" evidence="1">
    <location>
        <begin position="431"/>
        <end position="454"/>
    </location>
</feature>
<evidence type="ECO:0000313" key="3">
    <source>
        <dbReference type="Proteomes" id="UP000272025"/>
    </source>
</evidence>
<dbReference type="STRING" id="1314773.A0A3N2Q3G3"/>
<dbReference type="Gene3D" id="1.10.510.10">
    <property type="entry name" value="Transferase(Phosphotransferase) domain 1"/>
    <property type="match status" value="1"/>
</dbReference>
<organism evidence="2 3">
    <name type="scientific">Sodiomyces alkalinus (strain CBS 110278 / VKM F-3762 / F11)</name>
    <name type="common">Alkaliphilic filamentous fungus</name>
    <dbReference type="NCBI Taxonomy" id="1314773"/>
    <lineage>
        <taxon>Eukaryota</taxon>
        <taxon>Fungi</taxon>
        <taxon>Dikarya</taxon>
        <taxon>Ascomycota</taxon>
        <taxon>Pezizomycotina</taxon>
        <taxon>Sordariomycetes</taxon>
        <taxon>Hypocreomycetidae</taxon>
        <taxon>Glomerellales</taxon>
        <taxon>Plectosphaerellaceae</taxon>
        <taxon>Sodiomyces</taxon>
    </lineage>
</organism>
<evidence type="ECO:0000313" key="2">
    <source>
        <dbReference type="EMBL" id="ROT41165.1"/>
    </source>
</evidence>
<dbReference type="InterPro" id="IPR008271">
    <property type="entry name" value="Ser/Thr_kinase_AS"/>
</dbReference>
<dbReference type="GO" id="GO:0004672">
    <property type="term" value="F:protein kinase activity"/>
    <property type="evidence" value="ECO:0007669"/>
    <property type="project" value="InterPro"/>
</dbReference>